<gene>
    <name evidence="6" type="ORF">M2350_000875</name>
</gene>
<dbReference type="CDD" id="cd06170">
    <property type="entry name" value="LuxR_C_like"/>
    <property type="match status" value="1"/>
</dbReference>
<sequence>MGKKNRTNETEGISVIICDKQPLFRLGLKLVLQQGNFRVIGEANDADELMASLALSVPEILVLDMFIARLENFGLLRQIRAKYPNIKVMLVVPRSIHPIELLSAIQSGAIGCILRDSSPDLIIRALHSVTSGLPWIQRELTEHILQGFNTFPISEEPIRALTEREKQILIMLAKGLSNKEIAKQMGLSLQTVKTHVSHILQKLKVRSRAEAARYAFILLKSSFDGQKLALSGKRR</sequence>
<proteinExistence type="predicted"/>
<dbReference type="SUPFAM" id="SSF52172">
    <property type="entry name" value="CheY-like"/>
    <property type="match status" value="1"/>
</dbReference>
<dbReference type="Pfam" id="PF00072">
    <property type="entry name" value="Response_reg"/>
    <property type="match status" value="1"/>
</dbReference>
<accession>A0ABT2ENI0</accession>
<feature type="modified residue" description="4-aspartylphosphate" evidence="3">
    <location>
        <position position="64"/>
    </location>
</feature>
<dbReference type="InterPro" id="IPR039420">
    <property type="entry name" value="WalR-like"/>
</dbReference>
<evidence type="ECO:0000256" key="2">
    <source>
        <dbReference type="ARBA" id="ARBA00023125"/>
    </source>
</evidence>
<dbReference type="InterPro" id="IPR016032">
    <property type="entry name" value="Sig_transdc_resp-reg_C-effctor"/>
</dbReference>
<keyword evidence="7" id="KW-1185">Reference proteome</keyword>
<dbReference type="CDD" id="cd17535">
    <property type="entry name" value="REC_NarL-like"/>
    <property type="match status" value="1"/>
</dbReference>
<dbReference type="InterPro" id="IPR011006">
    <property type="entry name" value="CheY-like_superfamily"/>
</dbReference>
<dbReference type="SMART" id="SM00421">
    <property type="entry name" value="HTH_LUXR"/>
    <property type="match status" value="1"/>
</dbReference>
<feature type="domain" description="HTH luxR-type" evidence="4">
    <location>
        <begin position="154"/>
        <end position="219"/>
    </location>
</feature>
<dbReference type="InterPro" id="IPR058245">
    <property type="entry name" value="NreC/VraR/RcsB-like_REC"/>
</dbReference>
<name>A0ABT2ENI0_9BACT</name>
<dbReference type="InterPro" id="IPR001789">
    <property type="entry name" value="Sig_transdc_resp-reg_receiver"/>
</dbReference>
<dbReference type="SUPFAM" id="SSF46894">
    <property type="entry name" value="C-terminal effector domain of the bipartite response regulators"/>
    <property type="match status" value="1"/>
</dbReference>
<evidence type="ECO:0000256" key="3">
    <source>
        <dbReference type="PROSITE-ProRule" id="PRU00169"/>
    </source>
</evidence>
<dbReference type="Gene3D" id="3.40.50.2300">
    <property type="match status" value="1"/>
</dbReference>
<keyword evidence="1 3" id="KW-0597">Phosphoprotein</keyword>
<protein>
    <submittedName>
        <fullName evidence="6">DNA-binding NarL/FixJ family response regulator</fullName>
    </submittedName>
</protein>
<organism evidence="6 7">
    <name type="scientific">Candidatus Fervidibacter sacchari</name>
    <dbReference type="NCBI Taxonomy" id="1448929"/>
    <lineage>
        <taxon>Bacteria</taxon>
        <taxon>Candidatus Fervidibacterota</taxon>
        <taxon>Candidatus Fervidibacter</taxon>
    </lineage>
</organism>
<dbReference type="PANTHER" id="PTHR43214">
    <property type="entry name" value="TWO-COMPONENT RESPONSE REGULATOR"/>
    <property type="match status" value="1"/>
</dbReference>
<dbReference type="RefSeq" id="WP_259094357.1">
    <property type="nucleotide sequence ID" value="NZ_CP130454.1"/>
</dbReference>
<evidence type="ECO:0000259" key="4">
    <source>
        <dbReference type="PROSITE" id="PS50043"/>
    </source>
</evidence>
<evidence type="ECO:0000259" key="5">
    <source>
        <dbReference type="PROSITE" id="PS50110"/>
    </source>
</evidence>
<feature type="domain" description="Response regulatory" evidence="5">
    <location>
        <begin position="14"/>
        <end position="130"/>
    </location>
</feature>
<dbReference type="PROSITE" id="PS50043">
    <property type="entry name" value="HTH_LUXR_2"/>
    <property type="match status" value="1"/>
</dbReference>
<keyword evidence="2 6" id="KW-0238">DNA-binding</keyword>
<evidence type="ECO:0000313" key="6">
    <source>
        <dbReference type="EMBL" id="MCS3918475.1"/>
    </source>
</evidence>
<dbReference type="Pfam" id="PF00196">
    <property type="entry name" value="GerE"/>
    <property type="match status" value="1"/>
</dbReference>
<evidence type="ECO:0000313" key="7">
    <source>
        <dbReference type="Proteomes" id="UP001204798"/>
    </source>
</evidence>
<dbReference type="SMART" id="SM00448">
    <property type="entry name" value="REC"/>
    <property type="match status" value="1"/>
</dbReference>
<dbReference type="PANTHER" id="PTHR43214:SF43">
    <property type="entry name" value="TWO-COMPONENT RESPONSE REGULATOR"/>
    <property type="match status" value="1"/>
</dbReference>
<dbReference type="GO" id="GO:0003677">
    <property type="term" value="F:DNA binding"/>
    <property type="evidence" value="ECO:0007669"/>
    <property type="project" value="UniProtKB-KW"/>
</dbReference>
<reference evidence="6 7" key="1">
    <citation type="submission" date="2022-08" db="EMBL/GenBank/DDBJ databases">
        <title>Bacterial and archaeal communities from various locations to study Microbial Dark Matter (Phase II).</title>
        <authorList>
            <person name="Stepanauskas R."/>
        </authorList>
    </citation>
    <scope>NUCLEOTIDE SEQUENCE [LARGE SCALE GENOMIC DNA]</scope>
    <source>
        <strain evidence="6 7">PD1</strain>
    </source>
</reference>
<evidence type="ECO:0000256" key="1">
    <source>
        <dbReference type="ARBA" id="ARBA00022553"/>
    </source>
</evidence>
<dbReference type="Proteomes" id="UP001204798">
    <property type="component" value="Unassembled WGS sequence"/>
</dbReference>
<dbReference type="PROSITE" id="PS50110">
    <property type="entry name" value="RESPONSE_REGULATORY"/>
    <property type="match status" value="1"/>
</dbReference>
<dbReference type="InterPro" id="IPR000792">
    <property type="entry name" value="Tscrpt_reg_LuxR_C"/>
</dbReference>
<comment type="caution">
    <text evidence="6">The sequence shown here is derived from an EMBL/GenBank/DDBJ whole genome shotgun (WGS) entry which is preliminary data.</text>
</comment>
<dbReference type="PRINTS" id="PR00038">
    <property type="entry name" value="HTHLUXR"/>
</dbReference>
<dbReference type="EMBL" id="JANUCP010000002">
    <property type="protein sequence ID" value="MCS3918475.1"/>
    <property type="molecule type" value="Genomic_DNA"/>
</dbReference>
<dbReference type="PROSITE" id="PS00622">
    <property type="entry name" value="HTH_LUXR_1"/>
    <property type="match status" value="1"/>
</dbReference>